<protein>
    <recommendedName>
        <fullName evidence="12">Transposase</fullName>
    </recommendedName>
</protein>
<evidence type="ECO:0000313" key="11">
    <source>
        <dbReference type="Proteomes" id="UP001154282"/>
    </source>
</evidence>
<keyword evidence="5" id="KW-0479">Metal-binding</keyword>
<keyword evidence="6" id="KW-0378">Hydrolase</keyword>
<organism evidence="10 11">
    <name type="scientific">Linum tenue</name>
    <dbReference type="NCBI Taxonomy" id="586396"/>
    <lineage>
        <taxon>Eukaryota</taxon>
        <taxon>Viridiplantae</taxon>
        <taxon>Streptophyta</taxon>
        <taxon>Embryophyta</taxon>
        <taxon>Tracheophyta</taxon>
        <taxon>Spermatophyta</taxon>
        <taxon>Magnoliopsida</taxon>
        <taxon>eudicotyledons</taxon>
        <taxon>Gunneridae</taxon>
        <taxon>Pentapetalae</taxon>
        <taxon>rosids</taxon>
        <taxon>fabids</taxon>
        <taxon>Malpighiales</taxon>
        <taxon>Linaceae</taxon>
        <taxon>Linum</taxon>
    </lineage>
</organism>
<evidence type="ECO:0000256" key="2">
    <source>
        <dbReference type="ARBA" id="ARBA00004123"/>
    </source>
</evidence>
<dbReference type="Proteomes" id="UP001154282">
    <property type="component" value="Unassembled WGS sequence"/>
</dbReference>
<evidence type="ECO:0008006" key="12">
    <source>
        <dbReference type="Google" id="ProtNLM"/>
    </source>
</evidence>
<evidence type="ECO:0000256" key="4">
    <source>
        <dbReference type="ARBA" id="ARBA00022722"/>
    </source>
</evidence>
<keyword evidence="11" id="KW-1185">Reference proteome</keyword>
<dbReference type="EMBL" id="CAMGYJ010000010">
    <property type="protein sequence ID" value="CAI0547486.1"/>
    <property type="molecule type" value="Genomic_DNA"/>
</dbReference>
<dbReference type="GO" id="GO:0004518">
    <property type="term" value="F:nuclease activity"/>
    <property type="evidence" value="ECO:0007669"/>
    <property type="project" value="UniProtKB-KW"/>
</dbReference>
<comment type="similarity">
    <text evidence="3">Belongs to the HARBI1 family.</text>
</comment>
<dbReference type="GO" id="GO:0046872">
    <property type="term" value="F:metal ion binding"/>
    <property type="evidence" value="ECO:0007669"/>
    <property type="project" value="UniProtKB-KW"/>
</dbReference>
<dbReference type="GO" id="GO:0016787">
    <property type="term" value="F:hydrolase activity"/>
    <property type="evidence" value="ECO:0007669"/>
    <property type="project" value="UniProtKB-KW"/>
</dbReference>
<evidence type="ECO:0000256" key="3">
    <source>
        <dbReference type="ARBA" id="ARBA00006958"/>
    </source>
</evidence>
<evidence type="ECO:0000256" key="5">
    <source>
        <dbReference type="ARBA" id="ARBA00022723"/>
    </source>
</evidence>
<feature type="domain" description="DUF8040" evidence="9">
    <location>
        <begin position="8"/>
        <end position="86"/>
    </location>
</feature>
<reference evidence="10" key="1">
    <citation type="submission" date="2022-08" db="EMBL/GenBank/DDBJ databases">
        <authorList>
            <person name="Gutierrez-Valencia J."/>
        </authorList>
    </citation>
    <scope>NUCLEOTIDE SEQUENCE</scope>
</reference>
<evidence type="ECO:0000256" key="1">
    <source>
        <dbReference type="ARBA" id="ARBA00001968"/>
    </source>
</evidence>
<evidence type="ECO:0000313" key="10">
    <source>
        <dbReference type="EMBL" id="CAI0547486.1"/>
    </source>
</evidence>
<dbReference type="Pfam" id="PF26138">
    <property type="entry name" value="DUF8040"/>
    <property type="match status" value="1"/>
</dbReference>
<gene>
    <name evidence="10" type="ORF">LITE_LOCUS44389</name>
</gene>
<evidence type="ECO:0000256" key="7">
    <source>
        <dbReference type="ARBA" id="ARBA00023242"/>
    </source>
</evidence>
<feature type="domain" description="DDE Tnp4" evidence="8">
    <location>
        <begin position="119"/>
        <end position="176"/>
    </location>
</feature>
<evidence type="ECO:0000259" key="9">
    <source>
        <dbReference type="Pfam" id="PF26138"/>
    </source>
</evidence>
<dbReference type="InterPro" id="IPR058353">
    <property type="entry name" value="DUF8040"/>
</dbReference>
<keyword evidence="7" id="KW-0539">Nucleus</keyword>
<accession>A0AAV0QRA5</accession>
<comment type="caution">
    <text evidence="10">The sequence shown here is derived from an EMBL/GenBank/DDBJ whole genome shotgun (WGS) entry which is preliminary data.</text>
</comment>
<dbReference type="PANTHER" id="PTHR22930">
    <property type="match status" value="1"/>
</dbReference>
<feature type="non-terminal residue" evidence="10">
    <location>
        <position position="188"/>
    </location>
</feature>
<dbReference type="Pfam" id="PF13359">
    <property type="entry name" value="DDE_Tnp_4"/>
    <property type="match status" value="1"/>
</dbReference>
<evidence type="ECO:0000259" key="8">
    <source>
        <dbReference type="Pfam" id="PF13359"/>
    </source>
</evidence>
<dbReference type="InterPro" id="IPR027806">
    <property type="entry name" value="HARBI1_dom"/>
</dbReference>
<comment type="cofactor">
    <cofactor evidence="1">
        <name>a divalent metal cation</name>
        <dbReference type="ChEBI" id="CHEBI:60240"/>
    </cofactor>
</comment>
<dbReference type="GO" id="GO:0005634">
    <property type="term" value="C:nucleus"/>
    <property type="evidence" value="ECO:0007669"/>
    <property type="project" value="UniProtKB-SubCell"/>
</dbReference>
<dbReference type="AlphaFoldDB" id="A0AAV0QRA5"/>
<dbReference type="PANTHER" id="PTHR22930:SF281">
    <property type="entry name" value="NUCLEASE"/>
    <property type="match status" value="1"/>
</dbReference>
<comment type="subcellular location">
    <subcellularLocation>
        <location evidence="2">Nucleus</location>
    </subcellularLocation>
</comment>
<sequence>MRRIIGLSDTHCINKVRMNRTLFRRLCDLLVSEGGLKGTDNVDIDEMVMIFLITIGHNAKNRTLQLDFCRSGQTISKVFHKVLHGVLRLHHILLPQPEPVPENSEDVKWKYFKGCLGALDGTHIKVRVRNEDQPRYRDRKGTISMNVLGVVNQNVEFLYCLAGWEGSAHDGKVLRDALLRPNGLRVPK</sequence>
<keyword evidence="4" id="KW-0540">Nuclease</keyword>
<dbReference type="InterPro" id="IPR045249">
    <property type="entry name" value="HARBI1-like"/>
</dbReference>
<evidence type="ECO:0000256" key="6">
    <source>
        <dbReference type="ARBA" id="ARBA00022801"/>
    </source>
</evidence>
<proteinExistence type="inferred from homology"/>
<name>A0AAV0QRA5_9ROSI</name>